<reference evidence="2 3" key="1">
    <citation type="submission" date="2020-01" db="EMBL/GenBank/DDBJ databases">
        <title>Kibdelosporangium persica a novel Actinomycetes from a hot desert in Iran.</title>
        <authorList>
            <person name="Safaei N."/>
            <person name="Zaburannyi N."/>
            <person name="Mueller R."/>
            <person name="Wink J."/>
        </authorList>
    </citation>
    <scope>NUCLEOTIDE SEQUENCE [LARGE SCALE GENOMIC DNA]</scope>
    <source>
        <strain evidence="2 3">4NS15</strain>
    </source>
</reference>
<comment type="caution">
    <text evidence="2">The sequence shown here is derived from an EMBL/GenBank/DDBJ whole genome shotgun (WGS) entry which is preliminary data.</text>
</comment>
<feature type="compositionally biased region" description="Basic and acidic residues" evidence="1">
    <location>
        <begin position="14"/>
        <end position="26"/>
    </location>
</feature>
<evidence type="ECO:0000313" key="2">
    <source>
        <dbReference type="EMBL" id="NRN66881.1"/>
    </source>
</evidence>
<feature type="compositionally biased region" description="Polar residues" evidence="1">
    <location>
        <begin position="1"/>
        <end position="13"/>
    </location>
</feature>
<evidence type="ECO:0000256" key="1">
    <source>
        <dbReference type="SAM" id="MobiDB-lite"/>
    </source>
</evidence>
<gene>
    <name evidence="2" type="ORF">GC106_41140</name>
</gene>
<dbReference type="Proteomes" id="UP000763557">
    <property type="component" value="Unassembled WGS sequence"/>
</dbReference>
<evidence type="ECO:0000313" key="3">
    <source>
        <dbReference type="Proteomes" id="UP000763557"/>
    </source>
</evidence>
<proteinExistence type="predicted"/>
<protein>
    <submittedName>
        <fullName evidence="2">Uncharacterized protein</fullName>
    </submittedName>
</protein>
<accession>A0ABX2F694</accession>
<organism evidence="2 3">
    <name type="scientific">Kibdelosporangium persicum</name>
    <dbReference type="NCBI Taxonomy" id="2698649"/>
    <lineage>
        <taxon>Bacteria</taxon>
        <taxon>Bacillati</taxon>
        <taxon>Actinomycetota</taxon>
        <taxon>Actinomycetes</taxon>
        <taxon>Pseudonocardiales</taxon>
        <taxon>Pseudonocardiaceae</taxon>
        <taxon>Kibdelosporangium</taxon>
    </lineage>
</organism>
<feature type="region of interest" description="Disordered" evidence="1">
    <location>
        <begin position="1"/>
        <end position="89"/>
    </location>
</feature>
<dbReference type="EMBL" id="JAAATY010000012">
    <property type="protein sequence ID" value="NRN66881.1"/>
    <property type="molecule type" value="Genomic_DNA"/>
</dbReference>
<dbReference type="RefSeq" id="WP_173133711.1">
    <property type="nucleotide sequence ID" value="NZ_CBCSGW010000001.1"/>
</dbReference>
<sequence length="89" mass="9648">MTEQRPQSEQQENLELRDEPETRDDPETWLENDPDAVRPETGTGTEAPQLATPDGGGAPADEEPTEIAEGAGDDYPAGPEQQAMRVEEG</sequence>
<name>A0ABX2F694_9PSEU</name>
<keyword evidence="3" id="KW-1185">Reference proteome</keyword>